<evidence type="ECO:0000313" key="7">
    <source>
        <dbReference type="Proteomes" id="UP000029120"/>
    </source>
</evidence>
<evidence type="ECO:0000256" key="1">
    <source>
        <dbReference type="ARBA" id="ARBA00004370"/>
    </source>
</evidence>
<comment type="subcellular location">
    <subcellularLocation>
        <location evidence="1">Membrane</location>
    </subcellularLocation>
</comment>
<reference evidence="7" key="1">
    <citation type="journal article" date="2015" name="Nat. Plants">
        <title>Genome expansion of Arabis alpina linked with retrotransposition and reduced symmetric DNA methylation.</title>
        <authorList>
            <person name="Willing E.M."/>
            <person name="Rawat V."/>
            <person name="Mandakova T."/>
            <person name="Maumus F."/>
            <person name="James G.V."/>
            <person name="Nordstroem K.J."/>
            <person name="Becker C."/>
            <person name="Warthmann N."/>
            <person name="Chica C."/>
            <person name="Szarzynska B."/>
            <person name="Zytnicki M."/>
            <person name="Albani M.C."/>
            <person name="Kiefer C."/>
            <person name="Bergonzi S."/>
            <person name="Castaings L."/>
            <person name="Mateos J.L."/>
            <person name="Berns M.C."/>
            <person name="Bujdoso N."/>
            <person name="Piofczyk T."/>
            <person name="de Lorenzo L."/>
            <person name="Barrero-Sicilia C."/>
            <person name="Mateos I."/>
            <person name="Piednoel M."/>
            <person name="Hagmann J."/>
            <person name="Chen-Min-Tao R."/>
            <person name="Iglesias-Fernandez R."/>
            <person name="Schuster S.C."/>
            <person name="Alonso-Blanco C."/>
            <person name="Roudier F."/>
            <person name="Carbonero P."/>
            <person name="Paz-Ares J."/>
            <person name="Davis S.J."/>
            <person name="Pecinka A."/>
            <person name="Quesneville H."/>
            <person name="Colot V."/>
            <person name="Lysak M.A."/>
            <person name="Weigel D."/>
            <person name="Coupland G."/>
            <person name="Schneeberger K."/>
        </authorList>
    </citation>
    <scope>NUCLEOTIDE SEQUENCE [LARGE SCALE GENOMIC DNA]</scope>
    <source>
        <strain evidence="7">cv. Pajares</strain>
    </source>
</reference>
<evidence type="ECO:0000256" key="3">
    <source>
        <dbReference type="ARBA" id="ARBA00023136"/>
    </source>
</evidence>
<dbReference type="AlphaFoldDB" id="A0A087GMB0"/>
<organism evidence="6 7">
    <name type="scientific">Arabis alpina</name>
    <name type="common">Alpine rock-cress</name>
    <dbReference type="NCBI Taxonomy" id="50452"/>
    <lineage>
        <taxon>Eukaryota</taxon>
        <taxon>Viridiplantae</taxon>
        <taxon>Streptophyta</taxon>
        <taxon>Embryophyta</taxon>
        <taxon>Tracheophyta</taxon>
        <taxon>Spermatophyta</taxon>
        <taxon>Magnoliopsida</taxon>
        <taxon>eudicotyledons</taxon>
        <taxon>Gunneridae</taxon>
        <taxon>Pentapetalae</taxon>
        <taxon>rosids</taxon>
        <taxon>malvids</taxon>
        <taxon>Brassicales</taxon>
        <taxon>Brassicaceae</taxon>
        <taxon>Arabideae</taxon>
        <taxon>Arabis</taxon>
    </lineage>
</organism>
<dbReference type="OMA" id="NAWIYHY"/>
<evidence type="ECO:0000259" key="5">
    <source>
        <dbReference type="Pfam" id="PF12734"/>
    </source>
</evidence>
<feature type="region of interest" description="Disordered" evidence="4">
    <location>
        <begin position="1"/>
        <end position="29"/>
    </location>
</feature>
<evidence type="ECO:0000256" key="4">
    <source>
        <dbReference type="SAM" id="MobiDB-lite"/>
    </source>
</evidence>
<keyword evidence="3" id="KW-0472">Membrane</keyword>
<dbReference type="EMBL" id="CM002874">
    <property type="protein sequence ID" value="KFK31012.1"/>
    <property type="molecule type" value="Genomic_DNA"/>
</dbReference>
<feature type="compositionally biased region" description="Pro residues" evidence="4">
    <location>
        <begin position="13"/>
        <end position="29"/>
    </location>
</feature>
<gene>
    <name evidence="6" type="ordered locus">AALP_Aa6g057000</name>
</gene>
<evidence type="ECO:0000313" key="6">
    <source>
        <dbReference type="EMBL" id="KFK31012.1"/>
    </source>
</evidence>
<name>A0A087GMB0_ARAAL</name>
<dbReference type="Pfam" id="PF12734">
    <property type="entry name" value="CYSTM"/>
    <property type="match status" value="1"/>
</dbReference>
<dbReference type="GO" id="GO:0042803">
    <property type="term" value="F:protein homodimerization activity"/>
    <property type="evidence" value="ECO:0007669"/>
    <property type="project" value="EnsemblPlants"/>
</dbReference>
<dbReference type="Gramene" id="KFK31012">
    <property type="protein sequence ID" value="KFK31012"/>
    <property type="gene ID" value="AALP_AA6G057000"/>
</dbReference>
<dbReference type="InterPro" id="IPR028144">
    <property type="entry name" value="CYSTM_dom"/>
</dbReference>
<protein>
    <recommendedName>
        <fullName evidence="5">Cysteine-rich transmembrane domain-containing protein</fullName>
    </recommendedName>
</protein>
<sequence length="97" mass="11194">MTSYHVSHESYQPPGPPPPYQPIMEAPPPPFPPTRARHQDYYGGYGHLHPPPLRPYRDEYYGEGEGEYDGCSSFLRSCLTTMCCCWLVEQCCFQSRF</sequence>
<proteinExistence type="inferred from homology"/>
<keyword evidence="7" id="KW-1185">Reference proteome</keyword>
<accession>A0A087GMB0</accession>
<comment type="similarity">
    <text evidence="2">Belongs to the CYSTM1 family.</text>
</comment>
<dbReference type="GO" id="GO:0005886">
    <property type="term" value="C:plasma membrane"/>
    <property type="evidence" value="ECO:0007669"/>
    <property type="project" value="EnsemblPlants"/>
</dbReference>
<evidence type="ECO:0000256" key="2">
    <source>
        <dbReference type="ARBA" id="ARBA00009444"/>
    </source>
</evidence>
<dbReference type="Proteomes" id="UP000029120">
    <property type="component" value="Chromosome 6"/>
</dbReference>
<feature type="domain" description="Cysteine-rich transmembrane" evidence="5">
    <location>
        <begin position="70"/>
        <end position="92"/>
    </location>
</feature>